<name>C9LEX5_9BACT</name>
<dbReference type="AlphaFoldDB" id="C9LEX5"/>
<dbReference type="RefSeq" id="WP_006254530.1">
    <property type="nucleotide sequence ID" value="NZ_GG700642.1"/>
</dbReference>
<dbReference type="Proteomes" id="UP000003460">
    <property type="component" value="Unassembled WGS sequence"/>
</dbReference>
<gene>
    <name evidence="2" type="ORF">GCWU000325_00756</name>
</gene>
<sequence length="421" mass="48479">MLVNFTVKNYRSFKQERTFSMEASSIKEHKASVIRNNKYNLLPLTIFYGANSSGKSNLIQAIAFMRYIIEHSVRLNVGDTLPYDPFALDENSNSQPTSFEIQFIKGEALYRYGFEYNDTTIISEWLYEKRFGEKEYELFVRSRDAIAVSPTRFPEGMGKEDLTNSNRLFLSLVAQLKGEKSNSIMGWFGQCYPLSGINNDRYVDFTKKMFLEHLEGADEALNFFSTLQLGFSRFSVEKANIPKEVLDNTPDPIKAELEKGLAEGTIIESTTTHNIYDENGQVIGERKFYKDEMESEGTKKAIELSGPIFNTLKEGKILIIDELDAKLHPLLTRNIVLLFMDPEKNKHGAQLIFATHDTNLLDLDIIRRDQIWFAEKDKVESTDIYSLVEFKDEEGKKIRNDRDIKRDYIRGRYGAIPFIGK</sequence>
<protein>
    <recommendedName>
        <fullName evidence="1">ATPase AAA-type core domain-containing protein</fullName>
    </recommendedName>
</protein>
<comment type="caution">
    <text evidence="2">The sequence shown here is derived from an EMBL/GenBank/DDBJ whole genome shotgun (WGS) entry which is preliminary data.</text>
</comment>
<dbReference type="GO" id="GO:0005524">
    <property type="term" value="F:ATP binding"/>
    <property type="evidence" value="ECO:0007669"/>
    <property type="project" value="InterPro"/>
</dbReference>
<dbReference type="CDD" id="cd00267">
    <property type="entry name" value="ABC_ATPase"/>
    <property type="match status" value="1"/>
</dbReference>
<evidence type="ECO:0000313" key="2">
    <source>
        <dbReference type="EMBL" id="EEX72294.1"/>
    </source>
</evidence>
<evidence type="ECO:0000259" key="1">
    <source>
        <dbReference type="Pfam" id="PF13304"/>
    </source>
</evidence>
<dbReference type="GO" id="GO:0016887">
    <property type="term" value="F:ATP hydrolysis activity"/>
    <property type="evidence" value="ECO:0007669"/>
    <property type="project" value="InterPro"/>
</dbReference>
<dbReference type="SUPFAM" id="SSF52540">
    <property type="entry name" value="P-loop containing nucleoside triphosphate hydrolases"/>
    <property type="match status" value="1"/>
</dbReference>
<evidence type="ECO:0000313" key="3">
    <source>
        <dbReference type="Proteomes" id="UP000003460"/>
    </source>
</evidence>
<accession>C9LEX5</accession>
<organism evidence="2 3">
    <name type="scientific">Alloprevotella tannerae ATCC 51259</name>
    <dbReference type="NCBI Taxonomy" id="626522"/>
    <lineage>
        <taxon>Bacteria</taxon>
        <taxon>Pseudomonadati</taxon>
        <taxon>Bacteroidota</taxon>
        <taxon>Bacteroidia</taxon>
        <taxon>Bacteroidales</taxon>
        <taxon>Prevotellaceae</taxon>
        <taxon>Alloprevotella</taxon>
    </lineage>
</organism>
<dbReference type="HOGENOM" id="CLU_046693_2_0_10"/>
<feature type="domain" description="ATPase AAA-type core" evidence="1">
    <location>
        <begin position="285"/>
        <end position="362"/>
    </location>
</feature>
<dbReference type="EMBL" id="ACIJ02000016">
    <property type="protein sequence ID" value="EEX72294.1"/>
    <property type="molecule type" value="Genomic_DNA"/>
</dbReference>
<proteinExistence type="predicted"/>
<reference evidence="2" key="1">
    <citation type="submission" date="2009-09" db="EMBL/GenBank/DDBJ databases">
        <authorList>
            <person name="Weinstock G."/>
            <person name="Sodergren E."/>
            <person name="Clifton S."/>
            <person name="Fulton L."/>
            <person name="Fulton B."/>
            <person name="Courtney L."/>
            <person name="Fronick C."/>
            <person name="Harrison M."/>
            <person name="Strong C."/>
            <person name="Farmer C."/>
            <person name="Delahaunty K."/>
            <person name="Markovic C."/>
            <person name="Hall O."/>
            <person name="Minx P."/>
            <person name="Tomlinson C."/>
            <person name="Mitreva M."/>
            <person name="Nelson J."/>
            <person name="Hou S."/>
            <person name="Wollam A."/>
            <person name="Pepin K.H."/>
            <person name="Johnson M."/>
            <person name="Bhonagiri V."/>
            <person name="Nash W.E."/>
            <person name="Warren W."/>
            <person name="Chinwalla A."/>
            <person name="Mardis E.R."/>
            <person name="Wilson R.K."/>
        </authorList>
    </citation>
    <scope>NUCLEOTIDE SEQUENCE [LARGE SCALE GENOMIC DNA]</scope>
    <source>
        <strain evidence="2">ATCC 51259</strain>
    </source>
</reference>
<feature type="domain" description="ATPase AAA-type core" evidence="1">
    <location>
        <begin position="44"/>
        <end position="137"/>
    </location>
</feature>
<dbReference type="eggNOG" id="COG1106">
    <property type="taxonomic scope" value="Bacteria"/>
</dbReference>
<dbReference type="PANTHER" id="PTHR40396">
    <property type="entry name" value="ATPASE-LIKE PROTEIN"/>
    <property type="match status" value="1"/>
</dbReference>
<dbReference type="OrthoDB" id="9809324at2"/>
<dbReference type="GeneID" id="84575907"/>
<dbReference type="InterPro" id="IPR027417">
    <property type="entry name" value="P-loop_NTPase"/>
</dbReference>
<dbReference type="Gene3D" id="3.40.50.300">
    <property type="entry name" value="P-loop containing nucleotide triphosphate hydrolases"/>
    <property type="match status" value="1"/>
</dbReference>
<dbReference type="STRING" id="626522.GCWU000325_00756"/>
<dbReference type="PANTHER" id="PTHR40396:SF1">
    <property type="entry name" value="ATPASE AAA-TYPE CORE DOMAIN-CONTAINING PROTEIN"/>
    <property type="match status" value="1"/>
</dbReference>
<keyword evidence="3" id="KW-1185">Reference proteome</keyword>
<dbReference type="Pfam" id="PF13304">
    <property type="entry name" value="AAA_21"/>
    <property type="match status" value="2"/>
</dbReference>
<dbReference type="InterPro" id="IPR003959">
    <property type="entry name" value="ATPase_AAA_core"/>
</dbReference>